<dbReference type="Proteomes" id="UP000003250">
    <property type="component" value="Unassembled WGS sequence"/>
</dbReference>
<evidence type="ECO:0000256" key="1">
    <source>
        <dbReference type="SAM" id="MobiDB-lite"/>
    </source>
</evidence>
<organism evidence="2 3">
    <name type="scientific">Mesorhizobium alhagi CCNWXJ12-2</name>
    <dbReference type="NCBI Taxonomy" id="1107882"/>
    <lineage>
        <taxon>Bacteria</taxon>
        <taxon>Pseudomonadati</taxon>
        <taxon>Pseudomonadota</taxon>
        <taxon>Alphaproteobacteria</taxon>
        <taxon>Hyphomicrobiales</taxon>
        <taxon>Phyllobacteriaceae</taxon>
        <taxon>Allomesorhizobium</taxon>
    </lineage>
</organism>
<reference evidence="2 3" key="1">
    <citation type="journal article" date="2012" name="J. Bacteriol.">
        <title>Draft Genome Sequence of Mesorhizobium alhagi CCNWXJ12-2T, a Novel Salt-Resistant Species Isolated from the Desert of Northwestern China.</title>
        <authorList>
            <person name="Zhou M."/>
            <person name="Chen W."/>
            <person name="Chen H."/>
            <person name="Wei G."/>
        </authorList>
    </citation>
    <scope>NUCLEOTIDE SEQUENCE [LARGE SCALE GENOMIC DNA]</scope>
    <source>
        <strain evidence="2 3">CCNWXJ12-2</strain>
    </source>
</reference>
<gene>
    <name evidence="2" type="ORF">MAXJ12_32224</name>
</gene>
<accession>H0I1V3</accession>
<sequence length="59" mass="6383">MDFATIMQANLDLAFGDATPLSASRRSETSAMKTRSFHDPERSARGHEAISQAVTDVSV</sequence>
<feature type="compositionally biased region" description="Polar residues" evidence="1">
    <location>
        <begin position="21"/>
        <end position="33"/>
    </location>
</feature>
<feature type="compositionally biased region" description="Basic and acidic residues" evidence="1">
    <location>
        <begin position="36"/>
        <end position="48"/>
    </location>
</feature>
<dbReference type="EMBL" id="AHAM01000292">
    <property type="protein sequence ID" value="EHK52998.1"/>
    <property type="molecule type" value="Genomic_DNA"/>
</dbReference>
<evidence type="ECO:0000313" key="3">
    <source>
        <dbReference type="Proteomes" id="UP000003250"/>
    </source>
</evidence>
<evidence type="ECO:0000313" key="2">
    <source>
        <dbReference type="EMBL" id="EHK52998.1"/>
    </source>
</evidence>
<dbReference type="PATRIC" id="fig|1107882.3.peg.6231"/>
<feature type="region of interest" description="Disordered" evidence="1">
    <location>
        <begin position="17"/>
        <end position="59"/>
    </location>
</feature>
<protein>
    <submittedName>
        <fullName evidence="2">Uncharacterized protein</fullName>
    </submittedName>
</protein>
<keyword evidence="3" id="KW-1185">Reference proteome</keyword>
<proteinExistence type="predicted"/>
<name>H0I1V3_9HYPH</name>
<dbReference type="AlphaFoldDB" id="H0I1V3"/>